<protein>
    <submittedName>
        <fullName evidence="1">Uncharacterized protein</fullName>
    </submittedName>
</protein>
<dbReference type="AlphaFoldDB" id="A0A7W9BE56"/>
<sequence length="221" mass="24585">MRKIYLIEFGVATGGGFRSLVAVGDLIRSHFGIEVEVVGFDNRDGLPAITDYRDHPEIWSSAQFAMDDLFDGLDDFAKANGARLIIGDIADTLPAFLREMGASEANGAALAFCSIDVDLYSSTVPITAFLEQVEASRLLPATVLYVDDVFVNWTYSRFAGEGLAIDEFNNRNDKRKIELKHKGHKLFALHAFDHEARSEVGRVKEPFEIYYKALCNAVGRR</sequence>
<comment type="caution">
    <text evidence="1">The sequence shown here is derived from an EMBL/GenBank/DDBJ whole genome shotgun (WGS) entry which is preliminary data.</text>
</comment>
<evidence type="ECO:0000313" key="1">
    <source>
        <dbReference type="EMBL" id="MBB5715211.1"/>
    </source>
</evidence>
<dbReference type="Proteomes" id="UP000546200">
    <property type="component" value="Unassembled WGS sequence"/>
</dbReference>
<keyword evidence="2" id="KW-1185">Reference proteome</keyword>
<name>A0A7W9BE56_9SPHN</name>
<organism evidence="1 2">
    <name type="scientific">Sphingomonas aerophila</name>
    <dbReference type="NCBI Taxonomy" id="1344948"/>
    <lineage>
        <taxon>Bacteria</taxon>
        <taxon>Pseudomonadati</taxon>
        <taxon>Pseudomonadota</taxon>
        <taxon>Alphaproteobacteria</taxon>
        <taxon>Sphingomonadales</taxon>
        <taxon>Sphingomonadaceae</taxon>
        <taxon>Sphingomonas</taxon>
    </lineage>
</organism>
<proteinExistence type="predicted"/>
<evidence type="ECO:0000313" key="2">
    <source>
        <dbReference type="Proteomes" id="UP000546200"/>
    </source>
</evidence>
<gene>
    <name evidence="1" type="ORF">FHS94_002052</name>
</gene>
<dbReference type="EMBL" id="JACIJK010000005">
    <property type="protein sequence ID" value="MBB5715211.1"/>
    <property type="molecule type" value="Genomic_DNA"/>
</dbReference>
<accession>A0A7W9BE56</accession>
<dbReference type="InterPro" id="IPR029063">
    <property type="entry name" value="SAM-dependent_MTases_sf"/>
</dbReference>
<reference evidence="1 2" key="1">
    <citation type="submission" date="2020-08" db="EMBL/GenBank/DDBJ databases">
        <title>Genomic Encyclopedia of Type Strains, Phase IV (KMG-IV): sequencing the most valuable type-strain genomes for metagenomic binning, comparative biology and taxonomic classification.</title>
        <authorList>
            <person name="Goeker M."/>
        </authorList>
    </citation>
    <scope>NUCLEOTIDE SEQUENCE [LARGE SCALE GENOMIC DNA]</scope>
    <source>
        <strain evidence="1 2">DSM 100044</strain>
    </source>
</reference>
<dbReference type="Gene3D" id="3.40.50.150">
    <property type="entry name" value="Vaccinia Virus protein VP39"/>
    <property type="match status" value="1"/>
</dbReference>